<dbReference type="GO" id="GO:0016020">
    <property type="term" value="C:membrane"/>
    <property type="evidence" value="ECO:0007669"/>
    <property type="project" value="UniProtKB-SubCell"/>
</dbReference>
<evidence type="ECO:0000256" key="2">
    <source>
        <dbReference type="ARBA" id="ARBA00022692"/>
    </source>
</evidence>
<keyword evidence="2 5" id="KW-0812">Transmembrane</keyword>
<protein>
    <recommendedName>
        <fullName evidence="5">PRA1 family protein</fullName>
    </recommendedName>
</protein>
<feature type="transmembrane region" description="Helical" evidence="5">
    <location>
        <begin position="66"/>
        <end position="85"/>
    </location>
</feature>
<dbReference type="InterPro" id="IPR004895">
    <property type="entry name" value="Prenylated_rab_accept_PRA1"/>
</dbReference>
<dbReference type="GeneID" id="110988525"/>
<keyword evidence="6" id="KW-1185">Reference proteome</keyword>
<keyword evidence="3 5" id="KW-1133">Transmembrane helix</keyword>
<evidence type="ECO:0000256" key="5">
    <source>
        <dbReference type="RuleBase" id="RU363107"/>
    </source>
</evidence>
<comment type="subcellular location">
    <subcellularLocation>
        <location evidence="1 5">Membrane</location>
        <topology evidence="1 5">Multi-pass membrane protein</topology>
    </subcellularLocation>
</comment>
<evidence type="ECO:0000256" key="1">
    <source>
        <dbReference type="ARBA" id="ARBA00004141"/>
    </source>
</evidence>
<sequence length="178" mass="20408">MDDFEVPPLRSLSDFLLESARFSTPAINNPSRWANRIIDNLLYYQTNYILTAVLIFLIVGTLNPKSMLLGILTIVVIFAIFIYFSNNRVEVHRFKRNHPFVCFLLILLSCFLSLKVFGGLLVFLWGVTLPLAMIFIHASLRMRNLKNKMGKKLESLGLKRTPMGILLFQLGLEEQARS</sequence>
<feature type="transmembrane region" description="Helical" evidence="5">
    <location>
        <begin position="41"/>
        <end position="60"/>
    </location>
</feature>
<dbReference type="Pfam" id="PF03208">
    <property type="entry name" value="PRA1"/>
    <property type="match status" value="1"/>
</dbReference>
<organism evidence="6 7">
    <name type="scientific">Acanthaster planci</name>
    <name type="common">Crown-of-thorns starfish</name>
    <dbReference type="NCBI Taxonomy" id="133434"/>
    <lineage>
        <taxon>Eukaryota</taxon>
        <taxon>Metazoa</taxon>
        <taxon>Echinodermata</taxon>
        <taxon>Eleutherozoa</taxon>
        <taxon>Asterozoa</taxon>
        <taxon>Asteroidea</taxon>
        <taxon>Valvatacea</taxon>
        <taxon>Valvatida</taxon>
        <taxon>Acanthasteridae</taxon>
        <taxon>Acanthaster</taxon>
    </lineage>
</organism>
<evidence type="ECO:0000313" key="6">
    <source>
        <dbReference type="Proteomes" id="UP000694845"/>
    </source>
</evidence>
<dbReference type="PANTHER" id="PTHR12859">
    <property type="entry name" value="PRA1 PROTEIN"/>
    <property type="match status" value="1"/>
</dbReference>
<dbReference type="KEGG" id="aplc:110988525"/>
<feature type="transmembrane region" description="Helical" evidence="5">
    <location>
        <begin position="97"/>
        <end position="114"/>
    </location>
</feature>
<keyword evidence="4 5" id="KW-0472">Membrane</keyword>
<dbReference type="OMA" id="SVIFIHA"/>
<dbReference type="Proteomes" id="UP000694845">
    <property type="component" value="Unplaced"/>
</dbReference>
<evidence type="ECO:0000256" key="3">
    <source>
        <dbReference type="ARBA" id="ARBA00022989"/>
    </source>
</evidence>
<feature type="transmembrane region" description="Helical" evidence="5">
    <location>
        <begin position="120"/>
        <end position="140"/>
    </location>
</feature>
<dbReference type="RefSeq" id="XP_022107823.1">
    <property type="nucleotide sequence ID" value="XM_022252131.1"/>
</dbReference>
<dbReference type="OrthoDB" id="18213at2759"/>
<dbReference type="PANTHER" id="PTHR12859:SF0">
    <property type="entry name" value="PRA1 FAMILY PROTEIN"/>
    <property type="match status" value="1"/>
</dbReference>
<evidence type="ECO:0000256" key="4">
    <source>
        <dbReference type="ARBA" id="ARBA00023136"/>
    </source>
</evidence>
<accession>A0A8B7ZQG5</accession>
<gene>
    <name evidence="7" type="primary">LOC110988525</name>
</gene>
<dbReference type="AlphaFoldDB" id="A0A8B7ZQG5"/>
<proteinExistence type="inferred from homology"/>
<comment type="similarity">
    <text evidence="5">Belongs to the PRA1 family.</text>
</comment>
<reference evidence="7" key="1">
    <citation type="submission" date="2025-08" db="UniProtKB">
        <authorList>
            <consortium name="RefSeq"/>
        </authorList>
    </citation>
    <scope>IDENTIFICATION</scope>
</reference>
<evidence type="ECO:0000313" key="7">
    <source>
        <dbReference type="RefSeq" id="XP_022107823.1"/>
    </source>
</evidence>
<name>A0A8B7ZQG5_ACAPL</name>